<dbReference type="HOGENOM" id="CLU_160675_0_0_6"/>
<evidence type="ECO:0000313" key="5">
    <source>
        <dbReference type="Proteomes" id="UP000030071"/>
    </source>
</evidence>
<organism evidence="2 5">
    <name type="scientific">Vibrio tubiashii ATCC 19109</name>
    <dbReference type="NCBI Taxonomy" id="1051646"/>
    <lineage>
        <taxon>Bacteria</taxon>
        <taxon>Pseudomonadati</taxon>
        <taxon>Pseudomonadota</taxon>
        <taxon>Gammaproteobacteria</taxon>
        <taxon>Vibrionales</taxon>
        <taxon>Vibrionaceae</taxon>
        <taxon>Vibrio</taxon>
        <taxon>Vibrio oreintalis group</taxon>
    </lineage>
</organism>
<evidence type="ECO:0000256" key="1">
    <source>
        <dbReference type="SAM" id="SignalP"/>
    </source>
</evidence>
<proteinExistence type="predicted"/>
<dbReference type="Proteomes" id="UP000003836">
    <property type="component" value="Unassembled WGS sequence"/>
</dbReference>
<dbReference type="STRING" id="1051646.IX91_18210"/>
<dbReference type="EMBL" id="CP009355">
    <property type="protein sequence ID" value="AIW16034.1"/>
    <property type="molecule type" value="Genomic_DNA"/>
</dbReference>
<dbReference type="Pfam" id="PF11777">
    <property type="entry name" value="DUF3316"/>
    <property type="match status" value="1"/>
</dbReference>
<gene>
    <name evidence="2" type="ORF">IX91_18210</name>
    <name evidence="3" type="ORF">VITU9109_08627</name>
</gene>
<feature type="chain" id="PRO_5003388356" description="Acyl-CoA synthetase" evidence="1">
    <location>
        <begin position="23"/>
        <end position="120"/>
    </location>
</feature>
<name>F9T8E7_9VIBR</name>
<evidence type="ECO:0000313" key="4">
    <source>
        <dbReference type="Proteomes" id="UP000003836"/>
    </source>
</evidence>
<sequence>MNKLSTIFLTSVLSIVSTQALAHPLERLIEKNTTLYTESTESKESAYEEAMSMLTELKASSSIELKQQLDVYAINLVHKSISLDEGTYITAQEYMNEEGELLYKGVLNVAYQYLQLESNR</sequence>
<reference evidence="2 5" key="3">
    <citation type="submission" date="2014-08" db="EMBL/GenBank/DDBJ databases">
        <title>First Complete Genome Sequence of the Shellfish Pathogen Vibrio tubiashii.</title>
        <authorList>
            <person name="Richards G.P."/>
            <person name="Needleman D.S."/>
            <person name="Watson M.A."/>
            <person name="Bono J.L."/>
        </authorList>
    </citation>
    <scope>NUCLEOTIDE SEQUENCE [LARGE SCALE GENOMIC DNA]</scope>
    <source>
        <strain evidence="2 5">ATCC 19109</strain>
    </source>
</reference>
<reference evidence="3 4" key="2">
    <citation type="journal article" date="2012" name="Int. J. Syst. Evol. Microbiol.">
        <title>Vibrio caribbeanicus sp. nov., isolated from the marine sponge Scleritoderma cyanea.</title>
        <authorList>
            <person name="Hoffmann M."/>
            <person name="Monday S.R."/>
            <person name="Allard M.W."/>
            <person name="Strain E.A."/>
            <person name="Whittaker P."/>
            <person name="Naum M."/>
            <person name="McCarthy P.J."/>
            <person name="Lopez J.V."/>
            <person name="Fischer M."/>
            <person name="Brown E.W."/>
        </authorList>
    </citation>
    <scope>NUCLEOTIDE SEQUENCE [LARGE SCALE GENOMIC DNA]</scope>
    <source>
        <strain evidence="3 4">ATCC 19109</strain>
    </source>
</reference>
<feature type="signal peptide" evidence="1">
    <location>
        <begin position="1"/>
        <end position="22"/>
    </location>
</feature>
<keyword evidence="1" id="KW-0732">Signal</keyword>
<evidence type="ECO:0000313" key="3">
    <source>
        <dbReference type="EMBL" id="EGU52727.1"/>
    </source>
</evidence>
<dbReference type="EMBL" id="AFWI01000165">
    <property type="protein sequence ID" value="EGU52727.1"/>
    <property type="molecule type" value="Genomic_DNA"/>
</dbReference>
<keyword evidence="4" id="KW-1185">Reference proteome</keyword>
<protein>
    <recommendedName>
        <fullName evidence="6">Acyl-CoA synthetase</fullName>
    </recommendedName>
</protein>
<dbReference type="Proteomes" id="UP000030071">
    <property type="component" value="Chromosome 2"/>
</dbReference>
<dbReference type="GeneID" id="23446668"/>
<accession>F9T8E7</accession>
<dbReference type="AlphaFoldDB" id="F9T8E7"/>
<dbReference type="KEGG" id="vtu:IX91_18210"/>
<dbReference type="eggNOG" id="ENOG5031N4J">
    <property type="taxonomic scope" value="Bacteria"/>
</dbReference>
<dbReference type="InterPro" id="IPR016879">
    <property type="entry name" value="UCP028299"/>
</dbReference>
<evidence type="ECO:0008006" key="6">
    <source>
        <dbReference type="Google" id="ProtNLM"/>
    </source>
</evidence>
<dbReference type="PATRIC" id="fig|1051646.9.peg.3560"/>
<dbReference type="PIRSF" id="PIRSF028299">
    <property type="entry name" value="UCP028299"/>
    <property type="match status" value="1"/>
</dbReference>
<dbReference type="RefSeq" id="WP_004746020.1">
    <property type="nucleotide sequence ID" value="NZ_AFWI01000165.1"/>
</dbReference>
<reference evidence="3" key="1">
    <citation type="submission" date="2011-08" db="EMBL/GenBank/DDBJ databases">
        <authorList>
            <person name="Hoffman M."/>
            <person name="Strain E.A."/>
            <person name="Brown E."/>
            <person name="Allard M.W."/>
        </authorList>
    </citation>
    <scope>NUCLEOTIDE SEQUENCE</scope>
    <source>
        <strain evidence="3">ATCC 19109</strain>
    </source>
</reference>
<evidence type="ECO:0000313" key="2">
    <source>
        <dbReference type="EMBL" id="AIW16034.1"/>
    </source>
</evidence>